<dbReference type="InterPro" id="IPR045886">
    <property type="entry name" value="ThiF/MoeB/HesA"/>
</dbReference>
<dbReference type="PANTHER" id="PTHR10953">
    <property type="entry name" value="UBIQUITIN-ACTIVATING ENZYME E1"/>
    <property type="match status" value="1"/>
</dbReference>
<dbReference type="PROSITE" id="PS50206">
    <property type="entry name" value="RHODANESE_3"/>
    <property type="match status" value="1"/>
</dbReference>
<dbReference type="GO" id="GO:0004792">
    <property type="term" value="F:thiosulfate-cyanide sulfurtransferase activity"/>
    <property type="evidence" value="ECO:0007669"/>
    <property type="project" value="TreeGrafter"/>
</dbReference>
<dbReference type="CDD" id="cd00158">
    <property type="entry name" value="RHOD"/>
    <property type="match status" value="1"/>
</dbReference>
<sequence>MNSKPNNRYQRQIQLKEIGQEGQDKITQAKVLIIGAGGLGCPALQYLAAAGVGTIGIVDFDVVELSNLQRQILYNLDDIGKPKATTAAGKIKALNLEIQIETYNLQITNKNALEILENYDLIIDGTDNFATRYLINDACVILDKPLIYGAVLRFEGQIGVFNYSNFETNIKTNYRDLFPKPPNLDSAISCNDVGVLGVIPGIIGTMQATEALKIICGIGKPLANKIVSYNVLENSFYDFEIAANENSNSDFPKNKAEFLAFNYEWFCNANLDVETISIEEFDTIRKQETITIIDVREIGELPVVDEFAFLHIPLSELEKTLSTLSTENIIVVYCKSGQRSAKAVQLLKEKFPNSQSFSLKGGIEAWKNIN</sequence>
<keyword evidence="2" id="KW-0808">Transferase</keyword>
<dbReference type="RefSeq" id="WP_103806999.1">
    <property type="nucleotide sequence ID" value="NZ_PQVG01000010.1"/>
</dbReference>
<organism evidence="14 15">
    <name type="scientific">Flavobacterium alvei</name>
    <dbReference type="NCBI Taxonomy" id="2080416"/>
    <lineage>
        <taxon>Bacteria</taxon>
        <taxon>Pseudomonadati</taxon>
        <taxon>Bacteroidota</taxon>
        <taxon>Flavobacteriia</taxon>
        <taxon>Flavobacteriales</taxon>
        <taxon>Flavobacteriaceae</taxon>
        <taxon>Flavobacterium</taxon>
    </lineage>
</organism>
<dbReference type="InterPro" id="IPR001763">
    <property type="entry name" value="Rhodanese-like_dom"/>
</dbReference>
<keyword evidence="4" id="KW-0067">ATP-binding</keyword>
<comment type="catalytic activity">
    <reaction evidence="5">
        <text>[molybdopterin-synthase sulfur-carrier protein]-C-terminal Gly-Gly + ATP + H(+) = [molybdopterin-synthase sulfur-carrier protein]-C-terminal Gly-Gly-AMP + diphosphate</text>
        <dbReference type="Rhea" id="RHEA:43616"/>
        <dbReference type="Rhea" id="RHEA-COMP:12159"/>
        <dbReference type="Rhea" id="RHEA-COMP:12202"/>
        <dbReference type="ChEBI" id="CHEBI:15378"/>
        <dbReference type="ChEBI" id="CHEBI:30616"/>
        <dbReference type="ChEBI" id="CHEBI:33019"/>
        <dbReference type="ChEBI" id="CHEBI:90618"/>
        <dbReference type="ChEBI" id="CHEBI:90778"/>
        <dbReference type="EC" id="2.7.7.80"/>
    </reaction>
</comment>
<dbReference type="GO" id="GO:0008641">
    <property type="term" value="F:ubiquitin-like modifier activating enzyme activity"/>
    <property type="evidence" value="ECO:0007669"/>
    <property type="project" value="InterPro"/>
</dbReference>
<evidence type="ECO:0000256" key="10">
    <source>
        <dbReference type="ARBA" id="ARBA00075110"/>
    </source>
</evidence>
<proteinExistence type="inferred from homology"/>
<evidence type="ECO:0000256" key="2">
    <source>
        <dbReference type="ARBA" id="ARBA00022679"/>
    </source>
</evidence>
<comment type="subunit">
    <text evidence="7">Homodimer. Forms a stable heterotetrameric complex of 2 MoeB and 2 MoaD during adenylation of MoaD.</text>
</comment>
<dbReference type="InterPro" id="IPR036873">
    <property type="entry name" value="Rhodanese-like_dom_sf"/>
</dbReference>
<reference evidence="14 15" key="1">
    <citation type="submission" date="2018-01" db="EMBL/GenBank/DDBJ databases">
        <authorList>
            <person name="Gaut B.S."/>
            <person name="Morton B.R."/>
            <person name="Clegg M.T."/>
            <person name="Duvall M.R."/>
        </authorList>
    </citation>
    <scope>NUCLEOTIDE SEQUENCE [LARGE SCALE GENOMIC DNA]</scope>
    <source>
        <strain evidence="14 15">HR-AY</strain>
    </source>
</reference>
<dbReference type="GO" id="GO:0061605">
    <property type="term" value="F:molybdopterin-synthase adenylyltransferase activity"/>
    <property type="evidence" value="ECO:0007669"/>
    <property type="project" value="UniProtKB-EC"/>
</dbReference>
<dbReference type="CDD" id="cd00757">
    <property type="entry name" value="ThiF_MoeB_HesA_family"/>
    <property type="match status" value="1"/>
</dbReference>
<comment type="caution">
    <text evidence="14">The sequence shown here is derived from an EMBL/GenBank/DDBJ whole genome shotgun (WGS) entry which is preliminary data.</text>
</comment>
<dbReference type="EMBL" id="PQVG01000010">
    <property type="protein sequence ID" value="POY36852.1"/>
    <property type="molecule type" value="Genomic_DNA"/>
</dbReference>
<feature type="domain" description="Rhodanese" evidence="13">
    <location>
        <begin position="286"/>
        <end position="370"/>
    </location>
</feature>
<evidence type="ECO:0000256" key="9">
    <source>
        <dbReference type="ARBA" id="ARBA00073635"/>
    </source>
</evidence>
<dbReference type="Pfam" id="PF00581">
    <property type="entry name" value="Rhodanese"/>
    <property type="match status" value="1"/>
</dbReference>
<dbReference type="GO" id="GO:0008146">
    <property type="term" value="F:sulfotransferase activity"/>
    <property type="evidence" value="ECO:0007669"/>
    <property type="project" value="TreeGrafter"/>
</dbReference>
<dbReference type="AlphaFoldDB" id="A0A2S5A3G3"/>
<evidence type="ECO:0000256" key="4">
    <source>
        <dbReference type="ARBA" id="ARBA00022840"/>
    </source>
</evidence>
<dbReference type="NCBIfam" id="NF004281">
    <property type="entry name" value="PRK05690.1"/>
    <property type="match status" value="1"/>
</dbReference>
<dbReference type="Gene3D" id="3.40.50.720">
    <property type="entry name" value="NAD(P)-binding Rossmann-like Domain"/>
    <property type="match status" value="1"/>
</dbReference>
<evidence type="ECO:0000256" key="6">
    <source>
        <dbReference type="ARBA" id="ARBA00055169"/>
    </source>
</evidence>
<dbReference type="GO" id="GO:0005524">
    <property type="term" value="F:ATP binding"/>
    <property type="evidence" value="ECO:0007669"/>
    <property type="project" value="UniProtKB-KW"/>
</dbReference>
<protein>
    <recommendedName>
        <fullName evidence="9">Molybdopterin-synthase adenylyltransferase</fullName>
        <ecNumber evidence="8">2.7.7.80</ecNumber>
    </recommendedName>
    <alternativeName>
        <fullName evidence="12">MoaD protein adenylase</fullName>
    </alternativeName>
    <alternativeName>
        <fullName evidence="10">Molybdopterin-converting factor subunit 1 adenylase</fullName>
    </alternativeName>
    <alternativeName>
        <fullName evidence="11">Sulfur carrier protein MoaD adenylyltransferase</fullName>
    </alternativeName>
</protein>
<comment type="similarity">
    <text evidence="1">Belongs to the HesA/MoeB/ThiF family.</text>
</comment>
<evidence type="ECO:0000256" key="3">
    <source>
        <dbReference type="ARBA" id="ARBA00022741"/>
    </source>
</evidence>
<dbReference type="Pfam" id="PF00899">
    <property type="entry name" value="ThiF"/>
    <property type="match status" value="1"/>
</dbReference>
<keyword evidence="3" id="KW-0547">Nucleotide-binding</keyword>
<gene>
    <name evidence="14" type="ORF">C3L50_14980</name>
</gene>
<dbReference type="Proteomes" id="UP000237310">
    <property type="component" value="Unassembled WGS sequence"/>
</dbReference>
<comment type="function">
    <text evidence="6">Catalyzes the adenylation by ATP of the carboxyl group of the C-terminal glycine of sulfur carrier protein MoaD.</text>
</comment>
<dbReference type="PANTHER" id="PTHR10953:SF102">
    <property type="entry name" value="ADENYLYLTRANSFERASE AND SULFURTRANSFERASE MOCS3"/>
    <property type="match status" value="1"/>
</dbReference>
<dbReference type="InterPro" id="IPR035985">
    <property type="entry name" value="Ubiquitin-activating_enz"/>
</dbReference>
<dbReference type="FunFam" id="3.40.50.720:FF:000033">
    <property type="entry name" value="Adenylyltransferase and sulfurtransferase MOCS3"/>
    <property type="match status" value="1"/>
</dbReference>
<keyword evidence="15" id="KW-1185">Reference proteome</keyword>
<dbReference type="OrthoDB" id="9804286at2"/>
<dbReference type="SUPFAM" id="SSF69572">
    <property type="entry name" value="Activating enzymes of the ubiquitin-like proteins"/>
    <property type="match status" value="1"/>
</dbReference>
<name>A0A2S5A3G3_9FLAO</name>
<evidence type="ECO:0000256" key="5">
    <source>
        <dbReference type="ARBA" id="ARBA00052218"/>
    </source>
</evidence>
<evidence type="ECO:0000256" key="7">
    <source>
        <dbReference type="ARBA" id="ARBA00063809"/>
    </source>
</evidence>
<evidence type="ECO:0000256" key="12">
    <source>
        <dbReference type="ARBA" id="ARBA00078531"/>
    </source>
</evidence>
<dbReference type="EC" id="2.7.7.80" evidence="8"/>
<dbReference type="Gene3D" id="3.40.250.10">
    <property type="entry name" value="Rhodanese-like domain"/>
    <property type="match status" value="1"/>
</dbReference>
<evidence type="ECO:0000256" key="1">
    <source>
        <dbReference type="ARBA" id="ARBA00009919"/>
    </source>
</evidence>
<dbReference type="GO" id="GO:0005829">
    <property type="term" value="C:cytosol"/>
    <property type="evidence" value="ECO:0007669"/>
    <property type="project" value="TreeGrafter"/>
</dbReference>
<evidence type="ECO:0000256" key="8">
    <source>
        <dbReference type="ARBA" id="ARBA00066884"/>
    </source>
</evidence>
<evidence type="ECO:0000313" key="14">
    <source>
        <dbReference type="EMBL" id="POY36852.1"/>
    </source>
</evidence>
<evidence type="ECO:0000313" key="15">
    <source>
        <dbReference type="Proteomes" id="UP000237310"/>
    </source>
</evidence>
<evidence type="ECO:0000259" key="13">
    <source>
        <dbReference type="PROSITE" id="PS50206"/>
    </source>
</evidence>
<dbReference type="InterPro" id="IPR000594">
    <property type="entry name" value="ThiF_NAD_FAD-bd"/>
</dbReference>
<accession>A0A2S5A3G3</accession>
<evidence type="ECO:0000256" key="11">
    <source>
        <dbReference type="ARBA" id="ARBA00075328"/>
    </source>
</evidence>